<dbReference type="EMBL" id="ML976719">
    <property type="protein sequence ID" value="KAF1968497.1"/>
    <property type="molecule type" value="Genomic_DNA"/>
</dbReference>
<name>A0A6A5V5A0_9PLEO</name>
<dbReference type="AlphaFoldDB" id="A0A6A5V5A0"/>
<reference evidence="2" key="1">
    <citation type="journal article" date="2020" name="Stud. Mycol.">
        <title>101 Dothideomycetes genomes: a test case for predicting lifestyles and emergence of pathogens.</title>
        <authorList>
            <person name="Haridas S."/>
            <person name="Albert R."/>
            <person name="Binder M."/>
            <person name="Bloem J."/>
            <person name="Labutti K."/>
            <person name="Salamov A."/>
            <person name="Andreopoulos B."/>
            <person name="Baker S."/>
            <person name="Barry K."/>
            <person name="Bills G."/>
            <person name="Bluhm B."/>
            <person name="Cannon C."/>
            <person name="Castanera R."/>
            <person name="Culley D."/>
            <person name="Daum C."/>
            <person name="Ezra D."/>
            <person name="Gonzalez J."/>
            <person name="Henrissat B."/>
            <person name="Kuo A."/>
            <person name="Liang C."/>
            <person name="Lipzen A."/>
            <person name="Lutzoni F."/>
            <person name="Magnuson J."/>
            <person name="Mondo S."/>
            <person name="Nolan M."/>
            <person name="Ohm R."/>
            <person name="Pangilinan J."/>
            <person name="Park H.-J."/>
            <person name="Ramirez L."/>
            <person name="Alfaro M."/>
            <person name="Sun H."/>
            <person name="Tritt A."/>
            <person name="Yoshinaga Y."/>
            <person name="Zwiers L.-H."/>
            <person name="Turgeon B."/>
            <person name="Goodwin S."/>
            <person name="Spatafora J."/>
            <person name="Crous P."/>
            <person name="Grigoriev I."/>
        </authorList>
    </citation>
    <scope>NUCLEOTIDE SEQUENCE</scope>
    <source>
        <strain evidence="2">CBS 107.79</strain>
    </source>
</reference>
<protein>
    <submittedName>
        <fullName evidence="2">Uncharacterized protein</fullName>
    </submittedName>
</protein>
<accession>A0A6A5V5A0</accession>
<keyword evidence="1" id="KW-0175">Coiled coil</keyword>
<feature type="coiled-coil region" evidence="1">
    <location>
        <begin position="10"/>
        <end position="37"/>
    </location>
</feature>
<evidence type="ECO:0000313" key="3">
    <source>
        <dbReference type="Proteomes" id="UP000800036"/>
    </source>
</evidence>
<evidence type="ECO:0000256" key="1">
    <source>
        <dbReference type="SAM" id="Coils"/>
    </source>
</evidence>
<dbReference type="Proteomes" id="UP000800036">
    <property type="component" value="Unassembled WGS sequence"/>
</dbReference>
<proteinExistence type="predicted"/>
<gene>
    <name evidence="2" type="ORF">BU23DRAFT_572254</name>
</gene>
<evidence type="ECO:0000313" key="2">
    <source>
        <dbReference type="EMBL" id="KAF1968497.1"/>
    </source>
</evidence>
<keyword evidence="3" id="KW-1185">Reference proteome</keyword>
<sequence length="152" mass="18230">MAFPSTDVIAYSLRSEITNIEKQLQDLESHLASLNASYCVRLIRGTELARVQQSTRKVREAVTKLSHFKNQLGQVHAFRSWEDIVPTNFRDVDPNAWGYGSFEKLRDYVQVWNRRLEYYNPAEWPRLVEKHRREIDEQLEERERSRREREYS</sequence>
<organism evidence="2 3">
    <name type="scientific">Bimuria novae-zelandiae CBS 107.79</name>
    <dbReference type="NCBI Taxonomy" id="1447943"/>
    <lineage>
        <taxon>Eukaryota</taxon>
        <taxon>Fungi</taxon>
        <taxon>Dikarya</taxon>
        <taxon>Ascomycota</taxon>
        <taxon>Pezizomycotina</taxon>
        <taxon>Dothideomycetes</taxon>
        <taxon>Pleosporomycetidae</taxon>
        <taxon>Pleosporales</taxon>
        <taxon>Massarineae</taxon>
        <taxon>Didymosphaeriaceae</taxon>
        <taxon>Bimuria</taxon>
    </lineage>
</organism>